<sequence length="113" mass="12105">MVAVISAEGDIDASNAEAVTEYTLQQATSCRGLIFDLIGLNFFAAEGFSALHRISVNCARSSTIWTIVPGVAASRVLAICDPESSLPRADTISAALLMCTDQLLLRRPGHPWR</sequence>
<accession>A0A502EG48</accession>
<dbReference type="InterPro" id="IPR036513">
    <property type="entry name" value="STAS_dom_sf"/>
</dbReference>
<reference evidence="2 3" key="1">
    <citation type="journal article" date="2019" name="Environ. Microbiol.">
        <title>Species interactions and distinct microbial communities in high Arctic permafrost affected cryosols are associated with the CH4 and CO2 gas fluxes.</title>
        <authorList>
            <person name="Altshuler I."/>
            <person name="Hamel J."/>
            <person name="Turney S."/>
            <person name="Magnuson E."/>
            <person name="Levesque R."/>
            <person name="Greer C."/>
            <person name="Whyte L.G."/>
        </authorList>
    </citation>
    <scope>NUCLEOTIDE SEQUENCE [LARGE SCALE GENOMIC DNA]</scope>
    <source>
        <strain evidence="2 3">S5.20</strain>
    </source>
</reference>
<keyword evidence="3" id="KW-1185">Reference proteome</keyword>
<dbReference type="Pfam" id="PF01740">
    <property type="entry name" value="STAS"/>
    <property type="match status" value="1"/>
</dbReference>
<dbReference type="Gene3D" id="3.30.750.24">
    <property type="entry name" value="STAS domain"/>
    <property type="match status" value="1"/>
</dbReference>
<evidence type="ECO:0000313" key="2">
    <source>
        <dbReference type="EMBL" id="TPG36703.1"/>
    </source>
</evidence>
<organism evidence="2 3">
    <name type="scientific">Mycolicibacterium hodleri</name>
    <dbReference type="NCBI Taxonomy" id="49897"/>
    <lineage>
        <taxon>Bacteria</taxon>
        <taxon>Bacillati</taxon>
        <taxon>Actinomycetota</taxon>
        <taxon>Actinomycetes</taxon>
        <taxon>Mycobacteriales</taxon>
        <taxon>Mycobacteriaceae</taxon>
        <taxon>Mycolicibacterium</taxon>
    </lineage>
</organism>
<dbReference type="Proteomes" id="UP000320095">
    <property type="component" value="Unassembled WGS sequence"/>
</dbReference>
<dbReference type="PROSITE" id="PS50801">
    <property type="entry name" value="STAS"/>
    <property type="match status" value="1"/>
</dbReference>
<dbReference type="EMBL" id="RCZG01000001">
    <property type="protein sequence ID" value="TPG36703.1"/>
    <property type="molecule type" value="Genomic_DNA"/>
</dbReference>
<dbReference type="InterPro" id="IPR002645">
    <property type="entry name" value="STAS_dom"/>
</dbReference>
<gene>
    <name evidence="2" type="ORF">EAH80_01805</name>
</gene>
<evidence type="ECO:0000313" key="3">
    <source>
        <dbReference type="Proteomes" id="UP000320095"/>
    </source>
</evidence>
<protein>
    <submittedName>
        <fullName evidence="2">Sulfate transporter</fullName>
    </submittedName>
</protein>
<name>A0A502EG48_9MYCO</name>
<dbReference type="SUPFAM" id="SSF52091">
    <property type="entry name" value="SpoIIaa-like"/>
    <property type="match status" value="1"/>
</dbReference>
<evidence type="ECO:0000259" key="1">
    <source>
        <dbReference type="PROSITE" id="PS50801"/>
    </source>
</evidence>
<proteinExistence type="predicted"/>
<feature type="domain" description="STAS" evidence="1">
    <location>
        <begin position="1"/>
        <end position="51"/>
    </location>
</feature>
<dbReference type="AlphaFoldDB" id="A0A502EG48"/>
<comment type="caution">
    <text evidence="2">The sequence shown here is derived from an EMBL/GenBank/DDBJ whole genome shotgun (WGS) entry which is preliminary data.</text>
</comment>